<evidence type="ECO:0000313" key="15">
    <source>
        <dbReference type="Proteomes" id="UP000292781"/>
    </source>
</evidence>
<feature type="compositionally biased region" description="Basic and acidic residues" evidence="12">
    <location>
        <begin position="1"/>
        <end position="10"/>
    </location>
</feature>
<evidence type="ECO:0000256" key="7">
    <source>
        <dbReference type="ARBA" id="ARBA00022723"/>
    </source>
</evidence>
<evidence type="ECO:0000313" key="14">
    <source>
        <dbReference type="EMBL" id="TBW32370.1"/>
    </source>
</evidence>
<organism evidence="14 15">
    <name type="scientific">Siculibacillus lacustris</name>
    <dbReference type="NCBI Taxonomy" id="1549641"/>
    <lineage>
        <taxon>Bacteria</taxon>
        <taxon>Pseudomonadati</taxon>
        <taxon>Pseudomonadota</taxon>
        <taxon>Alphaproteobacteria</taxon>
        <taxon>Hyphomicrobiales</taxon>
        <taxon>Ancalomicrobiaceae</taxon>
        <taxon>Siculibacillus</taxon>
    </lineage>
</organism>
<evidence type="ECO:0000256" key="4">
    <source>
        <dbReference type="ARBA" id="ARBA00022676"/>
    </source>
</evidence>
<keyword evidence="8" id="KW-0677">Repeat</keyword>
<evidence type="ECO:0000256" key="6">
    <source>
        <dbReference type="ARBA" id="ARBA00022691"/>
    </source>
</evidence>
<feature type="region of interest" description="Disordered" evidence="12">
    <location>
        <begin position="1"/>
        <end position="41"/>
    </location>
</feature>
<dbReference type="InterPro" id="IPR034391">
    <property type="entry name" value="AdoMet-like_SPASM_containing"/>
</dbReference>
<gene>
    <name evidence="14" type="ORF">EYW49_22170</name>
</gene>
<keyword evidence="3" id="KW-0004">4Fe-4S</keyword>
<dbReference type="GO" id="GO:0016757">
    <property type="term" value="F:glycosyltransferase activity"/>
    <property type="evidence" value="ECO:0007669"/>
    <property type="project" value="UniProtKB-KW"/>
</dbReference>
<keyword evidence="5" id="KW-0808">Transferase</keyword>
<dbReference type="Pfam" id="PF13186">
    <property type="entry name" value="SPASM"/>
    <property type="match status" value="1"/>
</dbReference>
<comment type="caution">
    <text evidence="14">The sequence shown here is derived from an EMBL/GenBank/DDBJ whole genome shotgun (WGS) entry which is preliminary data.</text>
</comment>
<keyword evidence="4" id="KW-0328">Glycosyltransferase</keyword>
<comment type="cofactor">
    <cofactor evidence="1">
        <name>[4Fe-4S] cluster</name>
        <dbReference type="ChEBI" id="CHEBI:49883"/>
    </cofactor>
</comment>
<evidence type="ECO:0000256" key="1">
    <source>
        <dbReference type="ARBA" id="ARBA00001966"/>
    </source>
</evidence>
<sequence length="1033" mass="111286">MPRQTSDRCARRPRARPMPPCTPLPTRRPPVTPEVRLPPIPGHTGRRRFAVGDAVVADALFATPNRVERLQIEITTGCNLACAGCQRTIGIAAGQWTNAVMKRAAFEKVIANAPPARVLVLQGIGEPTLHTDLEALIRVARATGKFEVISFNTNALLRSLDDYLALARAGLGHVSVSVDSFDPVTAELLRSGTDVVRLEAMVAGLVRLFPGMTLSIVLSRRNLGELEGLIAHVHRLGVRFVEVQPLISYADGSMPHCLDARDVAEARAILARAGRAHPGLVLMPAAALTPNGNRCRRPFRALYVTVDGFLTPCCTTNDVDLFGRTDLLNRSFAEAWAAEGPRRWLDAFFDRDDAICHGCAFNPAGPEIVRPDLATARAHQDGGRLPEAEAALRAVAADPTVVESLHRLGLILADKGDDHAGAALLEASVTLSDEPRWAHNTALILGRQGRLDESIARLRALLAARPDYVPTYRSLAARLDEAGDAVGAADVLSILVERALDSDAADALASGLEALLAGAALPRNLIFLANRLRMAGRQDDARRLLDRRLAVAPDDLEARFTRAIAALAVVHRDEAEIDTRRAAYARDLADVAERVAQASAAERAAAIGVVGAAKPFFLSYQGRDDRALQETYGTIVAALSQSRRVALPAPAPAPRLRIGFVTYYFTLHSVSKLFAGWMEHLDRAGFEVFGYNLSGGSDATSRRIAATCDRWHQEARSTEAWIDTIRADAPHVLIHLELGMSDVAIRLATHRLAPVQCQTWGHPVTSGLLDIDYFLSSDLMEPADGAAHYRETLVRLPNLSIAYAPLDTVGGRLRRSDVGLRSGATVYMCCQSLFKYRPSDDVALVRIAAAVPDSQFLFIAGDRRPPTVIFRERLASAFRAAGLDPDHHLVFAAPVPFENFHSLMEIADVYLDSIGWSGGNTTLEALAAHLPVVTLPTGLMRGRHSFAILTRMGLDEGIAADLDGYVAAAVGLADPGTRAAARARVAERLPRLYGDLEPVRALEAFFVEAVARAAAATTTADAPAPVGRSVDAA</sequence>
<evidence type="ECO:0000256" key="12">
    <source>
        <dbReference type="SAM" id="MobiDB-lite"/>
    </source>
</evidence>
<dbReference type="Gene3D" id="3.20.20.70">
    <property type="entry name" value="Aldolase class I"/>
    <property type="match status" value="1"/>
</dbReference>
<dbReference type="InterPro" id="IPR007197">
    <property type="entry name" value="rSAM"/>
</dbReference>
<keyword evidence="15" id="KW-1185">Reference proteome</keyword>
<evidence type="ECO:0000256" key="11">
    <source>
        <dbReference type="ARBA" id="ARBA00023014"/>
    </source>
</evidence>
<dbReference type="SUPFAM" id="SSF48452">
    <property type="entry name" value="TPR-like"/>
    <property type="match status" value="1"/>
</dbReference>
<protein>
    <submittedName>
        <fullName evidence="14">Radical SAM protein</fullName>
    </submittedName>
</protein>
<evidence type="ECO:0000256" key="2">
    <source>
        <dbReference type="ARBA" id="ARBA00004922"/>
    </source>
</evidence>
<dbReference type="InterPro" id="IPR023885">
    <property type="entry name" value="4Fe4S-binding_SPASM_dom"/>
</dbReference>
<keyword evidence="6" id="KW-0949">S-adenosyl-L-methionine</keyword>
<dbReference type="PANTHER" id="PTHR44835">
    <property type="entry name" value="UDP-N-ACETYLGLUCOSAMINE--PEPTIDE N-ACETYLGLUCOSAMINYLTRANSFERASE SPINDLY-RELATED"/>
    <property type="match status" value="1"/>
</dbReference>
<dbReference type="PROSITE" id="PS51918">
    <property type="entry name" value="RADICAL_SAM"/>
    <property type="match status" value="1"/>
</dbReference>
<dbReference type="GO" id="GO:0051536">
    <property type="term" value="F:iron-sulfur cluster binding"/>
    <property type="evidence" value="ECO:0007669"/>
    <property type="project" value="UniProtKB-KW"/>
</dbReference>
<dbReference type="CDD" id="cd21109">
    <property type="entry name" value="SPASM"/>
    <property type="match status" value="1"/>
</dbReference>
<feature type="compositionally biased region" description="Pro residues" evidence="12">
    <location>
        <begin position="16"/>
        <end position="41"/>
    </location>
</feature>
<dbReference type="Gene3D" id="3.40.50.11380">
    <property type="match status" value="1"/>
</dbReference>
<dbReference type="Proteomes" id="UP000292781">
    <property type="component" value="Unassembled WGS sequence"/>
</dbReference>
<evidence type="ECO:0000256" key="10">
    <source>
        <dbReference type="ARBA" id="ARBA00023004"/>
    </source>
</evidence>
<dbReference type="AlphaFoldDB" id="A0A4V2KSE1"/>
<dbReference type="Gene3D" id="3.40.50.2000">
    <property type="entry name" value="Glycogen Phosphorylase B"/>
    <property type="match status" value="1"/>
</dbReference>
<feature type="domain" description="Radical SAM core" evidence="13">
    <location>
        <begin position="64"/>
        <end position="280"/>
    </location>
</feature>
<dbReference type="GO" id="GO:0046872">
    <property type="term" value="F:metal ion binding"/>
    <property type="evidence" value="ECO:0007669"/>
    <property type="project" value="UniProtKB-KW"/>
</dbReference>
<dbReference type="SFLD" id="SFLDS00029">
    <property type="entry name" value="Radical_SAM"/>
    <property type="match status" value="1"/>
</dbReference>
<reference evidence="14 15" key="1">
    <citation type="submission" date="2019-02" db="EMBL/GenBank/DDBJ databases">
        <title>Siculibacillus lacustris gen. nov., sp. nov., a new rosette-forming bacterium isolated from a freshwater crater lake (Lake St. Ana, Romania).</title>
        <authorList>
            <person name="Felfoldi T."/>
            <person name="Marton Z."/>
            <person name="Szabo A."/>
            <person name="Mentes A."/>
            <person name="Boka K."/>
            <person name="Marialigeti K."/>
            <person name="Mathe I."/>
            <person name="Koncz M."/>
            <person name="Schumann P."/>
            <person name="Toth E."/>
        </authorList>
    </citation>
    <scope>NUCLEOTIDE SEQUENCE [LARGE SCALE GENOMIC DNA]</scope>
    <source>
        <strain evidence="14 15">SA-279</strain>
    </source>
</reference>
<keyword evidence="11" id="KW-0411">Iron-sulfur</keyword>
<evidence type="ECO:0000256" key="5">
    <source>
        <dbReference type="ARBA" id="ARBA00022679"/>
    </source>
</evidence>
<dbReference type="Pfam" id="PF13844">
    <property type="entry name" value="Glyco_transf_41"/>
    <property type="match status" value="2"/>
</dbReference>
<dbReference type="EMBL" id="SJFN01000061">
    <property type="protein sequence ID" value="TBW32370.1"/>
    <property type="molecule type" value="Genomic_DNA"/>
</dbReference>
<keyword evidence="7" id="KW-0479">Metal-binding</keyword>
<dbReference type="CDD" id="cd01335">
    <property type="entry name" value="Radical_SAM"/>
    <property type="match status" value="1"/>
</dbReference>
<dbReference type="OrthoDB" id="6193797at2"/>
<keyword evidence="9" id="KW-0802">TPR repeat</keyword>
<evidence type="ECO:0000256" key="8">
    <source>
        <dbReference type="ARBA" id="ARBA00022737"/>
    </source>
</evidence>
<dbReference type="InterPro" id="IPR029489">
    <property type="entry name" value="OGT/SEC/SPY_C"/>
</dbReference>
<dbReference type="InterPro" id="IPR013785">
    <property type="entry name" value="Aldolase_TIM"/>
</dbReference>
<dbReference type="InterPro" id="IPR058240">
    <property type="entry name" value="rSAM_sf"/>
</dbReference>
<evidence type="ECO:0000256" key="9">
    <source>
        <dbReference type="ARBA" id="ARBA00022803"/>
    </source>
</evidence>
<comment type="pathway">
    <text evidence="2">Protein modification; protein glycosylation.</text>
</comment>
<proteinExistence type="predicted"/>
<dbReference type="SUPFAM" id="SSF53756">
    <property type="entry name" value="UDP-Glycosyltransferase/glycogen phosphorylase"/>
    <property type="match status" value="1"/>
</dbReference>
<dbReference type="Gene3D" id="1.25.40.10">
    <property type="entry name" value="Tetratricopeptide repeat domain"/>
    <property type="match status" value="1"/>
</dbReference>
<evidence type="ECO:0000256" key="3">
    <source>
        <dbReference type="ARBA" id="ARBA00022485"/>
    </source>
</evidence>
<keyword evidence="10" id="KW-0408">Iron</keyword>
<dbReference type="InterPro" id="IPR051939">
    <property type="entry name" value="Glycosyltr_41/O-GlcNAc_trsf"/>
</dbReference>
<name>A0A4V2KSE1_9HYPH</name>
<dbReference type="PANTHER" id="PTHR44835:SF1">
    <property type="entry name" value="PROTEIN O-GLCNAC TRANSFERASE"/>
    <property type="match status" value="1"/>
</dbReference>
<dbReference type="InterPro" id="IPR011990">
    <property type="entry name" value="TPR-like_helical_dom_sf"/>
</dbReference>
<evidence type="ECO:0000259" key="13">
    <source>
        <dbReference type="PROSITE" id="PS51918"/>
    </source>
</evidence>
<dbReference type="SFLD" id="SFLDG01387">
    <property type="entry name" value="BtrN-like_SPASM_domain_contain"/>
    <property type="match status" value="1"/>
</dbReference>
<dbReference type="Pfam" id="PF04055">
    <property type="entry name" value="Radical_SAM"/>
    <property type="match status" value="1"/>
</dbReference>
<dbReference type="SUPFAM" id="SSF102114">
    <property type="entry name" value="Radical SAM enzymes"/>
    <property type="match status" value="1"/>
</dbReference>
<accession>A0A4V2KSE1</accession>
<dbReference type="SFLD" id="SFLDG01067">
    <property type="entry name" value="SPASM/twitch_domain_containing"/>
    <property type="match status" value="1"/>
</dbReference>